<evidence type="ECO:0000313" key="2">
    <source>
        <dbReference type="Proteomes" id="UP001652628"/>
    </source>
</evidence>
<name>A0ABM4TRE2_DROSZ</name>
<keyword evidence="1" id="KW-1133">Transmembrane helix</keyword>
<keyword evidence="1" id="KW-0812">Transmembrane</keyword>
<feature type="transmembrane region" description="Helical" evidence="1">
    <location>
        <begin position="134"/>
        <end position="165"/>
    </location>
</feature>
<reference evidence="3" key="1">
    <citation type="submission" date="2025-08" db="UniProtKB">
        <authorList>
            <consortium name="RefSeq"/>
        </authorList>
    </citation>
    <scope>IDENTIFICATION</scope>
</reference>
<evidence type="ECO:0000256" key="1">
    <source>
        <dbReference type="SAM" id="Phobius"/>
    </source>
</evidence>
<dbReference type="Proteomes" id="UP001652628">
    <property type="component" value="Chromosome 3"/>
</dbReference>
<proteinExistence type="predicted"/>
<sequence>MELFSYWDWQLYGIVMSMICAILTIAVYIYVKKLRNTLGKCVISCLFSLAIVHFLEILEWFGLLEIYSFLGKGMFIFGIAYMIWHPVIGYHLWRTLNPLKRDEHRHQFLVYSSFVWIMTAGYAGLFFLKEHVVWRYVIACFLLLWLQIQGIFNIIMFILTVINIWKVKREIKRFERQKETTTTCFNFDTETYVVFFRISLLMGVTWIVFTIFSTLDLFGYTSDALEKFLNFVPYCLGLLYFVLLILKRSTLKLFMDSIRERRNEKLVRAQMKKDLAQISIHFQRKNKVDL</sequence>
<organism evidence="2 3">
    <name type="scientific">Drosophila suzukii</name>
    <name type="common">Spotted-wing drosophila fruit fly</name>
    <dbReference type="NCBI Taxonomy" id="28584"/>
    <lineage>
        <taxon>Eukaryota</taxon>
        <taxon>Metazoa</taxon>
        <taxon>Ecdysozoa</taxon>
        <taxon>Arthropoda</taxon>
        <taxon>Hexapoda</taxon>
        <taxon>Insecta</taxon>
        <taxon>Pterygota</taxon>
        <taxon>Neoptera</taxon>
        <taxon>Endopterygota</taxon>
        <taxon>Diptera</taxon>
        <taxon>Brachycera</taxon>
        <taxon>Muscomorpha</taxon>
        <taxon>Ephydroidea</taxon>
        <taxon>Drosophilidae</taxon>
        <taxon>Drosophila</taxon>
        <taxon>Sophophora</taxon>
    </lineage>
</organism>
<keyword evidence="1" id="KW-0472">Membrane</keyword>
<dbReference type="GeneID" id="139353128"/>
<feature type="transmembrane region" description="Helical" evidence="1">
    <location>
        <begin position="108"/>
        <end position="128"/>
    </location>
</feature>
<feature type="transmembrane region" description="Helical" evidence="1">
    <location>
        <begin position="75"/>
        <end position="96"/>
    </location>
</feature>
<dbReference type="InterPro" id="IPR051384">
    <property type="entry name" value="Mth_GPCR"/>
</dbReference>
<dbReference type="Gene3D" id="1.20.1070.10">
    <property type="entry name" value="Rhodopsin 7-helix transmembrane proteins"/>
    <property type="match status" value="1"/>
</dbReference>
<feature type="transmembrane region" description="Helical" evidence="1">
    <location>
        <begin position="38"/>
        <end position="55"/>
    </location>
</feature>
<accession>A0ABM4TRE2</accession>
<evidence type="ECO:0000313" key="3">
    <source>
        <dbReference type="RefSeq" id="XP_070852540.1"/>
    </source>
</evidence>
<dbReference type="RefSeq" id="XP_070852540.1">
    <property type="nucleotide sequence ID" value="XM_070996439.1"/>
</dbReference>
<feature type="transmembrane region" description="Helical" evidence="1">
    <location>
        <begin position="12"/>
        <end position="31"/>
    </location>
</feature>
<gene>
    <name evidence="3" type="primary">LOC139353128</name>
</gene>
<feature type="transmembrane region" description="Helical" evidence="1">
    <location>
        <begin position="194"/>
        <end position="215"/>
    </location>
</feature>
<dbReference type="PANTHER" id="PTHR47154:SF2">
    <property type="entry name" value="G-PROTEIN COUPLED RECEPTOR MTH-RELATED"/>
    <property type="match status" value="1"/>
</dbReference>
<protein>
    <submittedName>
        <fullName evidence="3">Probable G-protein coupled receptor Mth-like 7 isoform X1</fullName>
    </submittedName>
</protein>
<dbReference type="PANTHER" id="PTHR47154">
    <property type="entry name" value="G-PROTEIN COUPLED RECEPTOR MTH-RELATED"/>
    <property type="match status" value="1"/>
</dbReference>
<keyword evidence="2" id="KW-1185">Reference proteome</keyword>
<feature type="transmembrane region" description="Helical" evidence="1">
    <location>
        <begin position="227"/>
        <end position="246"/>
    </location>
</feature>